<sequence>MYSAVAERRSHFLKLLRNEIAQAVLLTAFSIVFIGLHSTDDASEIYAASCITDFNLIALILATYVNIADV</sequence>
<accession>A0AA50KEA1</accession>
<evidence type="ECO:0000256" key="1">
    <source>
        <dbReference type="SAM" id="Phobius"/>
    </source>
</evidence>
<protein>
    <submittedName>
        <fullName evidence="2">Uncharacterized protein</fullName>
    </submittedName>
</protein>
<dbReference type="KEGG" id="sog:RA178_20385"/>
<dbReference type="GeneID" id="301341593"/>
<keyword evidence="1" id="KW-1133">Transmembrane helix</keyword>
<feature type="transmembrane region" description="Helical" evidence="1">
    <location>
        <begin position="45"/>
        <end position="67"/>
    </location>
</feature>
<proteinExistence type="predicted"/>
<feature type="transmembrane region" description="Helical" evidence="1">
    <location>
        <begin position="20"/>
        <end position="39"/>
    </location>
</feature>
<organism evidence="2">
    <name type="scientific">Shewanella oncorhynchi</name>
    <dbReference type="NCBI Taxonomy" id="2726434"/>
    <lineage>
        <taxon>Bacteria</taxon>
        <taxon>Pseudomonadati</taxon>
        <taxon>Pseudomonadota</taxon>
        <taxon>Gammaproteobacteria</taxon>
        <taxon>Alteromonadales</taxon>
        <taxon>Shewanellaceae</taxon>
        <taxon>Shewanella</taxon>
    </lineage>
</organism>
<name>A0AA50KEA1_9GAMM</name>
<keyword evidence="1" id="KW-0812">Transmembrane</keyword>
<reference evidence="2" key="1">
    <citation type="submission" date="2023-08" db="EMBL/GenBank/DDBJ databases">
        <title>Complete genome sequence of Shewanella oncorhynchi Z-P2, a siderophore putrebactin-producing bacterium.</title>
        <authorList>
            <person name="Zhang Y."/>
        </authorList>
    </citation>
    <scope>NUCLEOTIDE SEQUENCE</scope>
    <source>
        <strain evidence="2">Z-P2</strain>
    </source>
</reference>
<gene>
    <name evidence="2" type="ORF">RA178_20385</name>
</gene>
<dbReference type="RefSeq" id="WP_306683626.1">
    <property type="nucleotide sequence ID" value="NZ_CP132914.1"/>
</dbReference>
<evidence type="ECO:0000313" key="2">
    <source>
        <dbReference type="EMBL" id="WMB72736.1"/>
    </source>
</evidence>
<dbReference type="AlphaFoldDB" id="A0AA50KEA1"/>
<dbReference type="Proteomes" id="UP001236800">
    <property type="component" value="Chromosome"/>
</dbReference>
<keyword evidence="1" id="KW-0472">Membrane</keyword>
<dbReference type="EMBL" id="CP132914">
    <property type="protein sequence ID" value="WMB72736.1"/>
    <property type="molecule type" value="Genomic_DNA"/>
</dbReference>